<evidence type="ECO:0000256" key="3">
    <source>
        <dbReference type="ARBA" id="ARBA00023277"/>
    </source>
</evidence>
<organism evidence="6 7">
    <name type="scientific">Leucobacter ruminantium</name>
    <dbReference type="NCBI Taxonomy" id="1289170"/>
    <lineage>
        <taxon>Bacteria</taxon>
        <taxon>Bacillati</taxon>
        <taxon>Actinomycetota</taxon>
        <taxon>Actinomycetes</taxon>
        <taxon>Micrococcales</taxon>
        <taxon>Microbacteriaceae</taxon>
        <taxon>Leucobacter</taxon>
    </lineage>
</organism>
<feature type="active site" description="Proton acceptor; for ring-opening step" evidence="4">
    <location>
        <position position="144"/>
    </location>
</feature>
<dbReference type="EC" id="3.5.99.6" evidence="4"/>
<comment type="pathway">
    <text evidence="4">Amino-sugar metabolism; N-acetylneuraminate degradation; D-fructose 6-phosphate from N-acetylneuraminate: step 5/5.</text>
</comment>
<gene>
    <name evidence="4 6" type="primary">nagB</name>
    <name evidence="6" type="ORF">J4H91_10380</name>
</gene>
<evidence type="ECO:0000256" key="2">
    <source>
        <dbReference type="ARBA" id="ARBA00022801"/>
    </source>
</evidence>
<dbReference type="InterPro" id="IPR037171">
    <property type="entry name" value="NagB/RpiA_transferase-like"/>
</dbReference>
<dbReference type="PANTHER" id="PTHR11280:SF5">
    <property type="entry name" value="GLUCOSAMINE-6-PHOSPHATE ISOMERASE"/>
    <property type="match status" value="1"/>
</dbReference>
<dbReference type="RefSeq" id="WP_208046192.1">
    <property type="nucleotide sequence ID" value="NZ_JAGDYL010000018.1"/>
</dbReference>
<dbReference type="GO" id="GO:0005975">
    <property type="term" value="P:carbohydrate metabolic process"/>
    <property type="evidence" value="ECO:0007669"/>
    <property type="project" value="InterPro"/>
</dbReference>
<reference evidence="6" key="1">
    <citation type="submission" date="2021-03" db="EMBL/GenBank/DDBJ databases">
        <title>Leucobacter chromiisoli sp. nov., isolated from chromium-containing soil of chemical plant.</title>
        <authorList>
            <person name="Xu Z."/>
        </authorList>
    </citation>
    <scope>NUCLEOTIDE SEQUENCE</scope>
    <source>
        <strain evidence="6">A2</strain>
    </source>
</reference>
<dbReference type="GO" id="GO:0006046">
    <property type="term" value="P:N-acetylglucosamine catabolic process"/>
    <property type="evidence" value="ECO:0007669"/>
    <property type="project" value="UniProtKB-UniRule"/>
</dbReference>
<comment type="function">
    <text evidence="4">Catalyzes the reversible isomerization-deamination of glucosamine 6-phosphate (GlcN6P) to form fructose 6-phosphate (Fru6P) and ammonium ion.</text>
</comment>
<keyword evidence="2 4" id="KW-0378">Hydrolase</keyword>
<dbReference type="InterPro" id="IPR006148">
    <property type="entry name" value="Glc/Gal-6P_isomerase"/>
</dbReference>
<dbReference type="Pfam" id="PF01182">
    <property type="entry name" value="Glucosamine_iso"/>
    <property type="match status" value="1"/>
</dbReference>
<evidence type="ECO:0000313" key="7">
    <source>
        <dbReference type="Proteomes" id="UP000664398"/>
    </source>
</evidence>
<name>A0A939RYH6_9MICO</name>
<dbReference type="PROSITE" id="PS01161">
    <property type="entry name" value="GLC_GALNAC_ISOMERASE"/>
    <property type="match status" value="1"/>
</dbReference>
<dbReference type="GO" id="GO:0004342">
    <property type="term" value="F:glucosamine-6-phosphate deaminase activity"/>
    <property type="evidence" value="ECO:0007669"/>
    <property type="project" value="UniProtKB-UniRule"/>
</dbReference>
<dbReference type="HAMAP" id="MF_01241">
    <property type="entry name" value="GlcN6P_deamin"/>
    <property type="match status" value="1"/>
</dbReference>
<proteinExistence type="inferred from homology"/>
<evidence type="ECO:0000259" key="5">
    <source>
        <dbReference type="Pfam" id="PF01182"/>
    </source>
</evidence>
<feature type="active site" description="For ring-opening step" evidence="4">
    <location>
        <position position="142"/>
    </location>
</feature>
<evidence type="ECO:0000313" key="6">
    <source>
        <dbReference type="EMBL" id="MBO1805718.1"/>
    </source>
</evidence>
<dbReference type="GO" id="GO:0005737">
    <property type="term" value="C:cytoplasm"/>
    <property type="evidence" value="ECO:0007669"/>
    <property type="project" value="TreeGrafter"/>
</dbReference>
<dbReference type="GO" id="GO:0006043">
    <property type="term" value="P:glucosamine catabolic process"/>
    <property type="evidence" value="ECO:0007669"/>
    <property type="project" value="TreeGrafter"/>
</dbReference>
<feature type="site" description="Part of the allosteric site" evidence="4">
    <location>
        <position position="161"/>
    </location>
</feature>
<dbReference type="Gene3D" id="3.40.50.1360">
    <property type="match status" value="1"/>
</dbReference>
<dbReference type="FunFam" id="3.40.50.1360:FF:000003">
    <property type="entry name" value="Glucosamine-6-phosphate deaminase"/>
    <property type="match status" value="1"/>
</dbReference>
<feature type="site" description="Part of the allosteric site" evidence="4">
    <location>
        <position position="152"/>
    </location>
</feature>
<dbReference type="InterPro" id="IPR018321">
    <property type="entry name" value="Glucosamine6P_isomerase_CS"/>
</dbReference>
<dbReference type="PANTHER" id="PTHR11280">
    <property type="entry name" value="GLUCOSAMINE-6-PHOSPHATE ISOMERASE"/>
    <property type="match status" value="1"/>
</dbReference>
<feature type="active site" description="Proton acceptor; for enolization step" evidence="4">
    <location>
        <position position="73"/>
    </location>
</feature>
<evidence type="ECO:0000256" key="4">
    <source>
        <dbReference type="HAMAP-Rule" id="MF_01241"/>
    </source>
</evidence>
<keyword evidence="4" id="KW-0021">Allosteric enzyme</keyword>
<comment type="activity regulation">
    <text evidence="4">Allosterically activated by N-acetylglucosamine 6-phosphate (GlcNAc6P).</text>
</comment>
<dbReference type="GO" id="GO:0019262">
    <property type="term" value="P:N-acetylneuraminate catabolic process"/>
    <property type="evidence" value="ECO:0007669"/>
    <property type="project" value="UniProtKB-UniRule"/>
</dbReference>
<dbReference type="GO" id="GO:0042802">
    <property type="term" value="F:identical protein binding"/>
    <property type="evidence" value="ECO:0007669"/>
    <property type="project" value="TreeGrafter"/>
</dbReference>
<dbReference type="CDD" id="cd01399">
    <property type="entry name" value="GlcN6P_deaminase"/>
    <property type="match status" value="1"/>
</dbReference>
<comment type="catalytic activity">
    <reaction evidence="1 4">
        <text>alpha-D-glucosamine 6-phosphate + H2O = beta-D-fructose 6-phosphate + NH4(+)</text>
        <dbReference type="Rhea" id="RHEA:12172"/>
        <dbReference type="ChEBI" id="CHEBI:15377"/>
        <dbReference type="ChEBI" id="CHEBI:28938"/>
        <dbReference type="ChEBI" id="CHEBI:57634"/>
        <dbReference type="ChEBI" id="CHEBI:75989"/>
        <dbReference type="EC" id="3.5.99.6"/>
    </reaction>
</comment>
<comment type="caution">
    <text evidence="4">Lacks conserved residue(s) required for the propagation of feature annotation.</text>
</comment>
<accession>A0A939RYH6</accession>
<dbReference type="SUPFAM" id="SSF100950">
    <property type="entry name" value="NagB/RpiA/CoA transferase-like"/>
    <property type="match status" value="1"/>
</dbReference>
<feature type="active site" description="For ring-opening step" evidence="4">
    <location>
        <position position="149"/>
    </location>
</feature>
<comment type="caution">
    <text evidence="6">The sequence shown here is derived from an EMBL/GenBank/DDBJ whole genome shotgun (WGS) entry which is preliminary data.</text>
</comment>
<dbReference type="AlphaFoldDB" id="A0A939RYH6"/>
<dbReference type="EMBL" id="JAGDYL010000018">
    <property type="protein sequence ID" value="MBO1805718.1"/>
    <property type="molecule type" value="Genomic_DNA"/>
</dbReference>
<keyword evidence="3 4" id="KW-0119">Carbohydrate metabolism</keyword>
<dbReference type="NCBIfam" id="TIGR00502">
    <property type="entry name" value="nagB"/>
    <property type="match status" value="1"/>
</dbReference>
<protein>
    <recommendedName>
        <fullName evidence="4">Glucosamine-6-phosphate deaminase</fullName>
        <ecNumber evidence="4">3.5.99.6</ecNumber>
    </recommendedName>
    <alternativeName>
        <fullName evidence="4">GlcN6P deaminase</fullName>
        <shortName evidence="4">GNPDA</shortName>
    </alternativeName>
    <alternativeName>
        <fullName evidence="4">Glucosamine-6-phosphate isomerase</fullName>
    </alternativeName>
</protein>
<keyword evidence="7" id="KW-1185">Reference proteome</keyword>
<dbReference type="Proteomes" id="UP000664398">
    <property type="component" value="Unassembled WGS sequence"/>
</dbReference>
<feature type="domain" description="Glucosamine/galactosamine-6-phosphate isomerase" evidence="5">
    <location>
        <begin position="7"/>
        <end position="230"/>
    </location>
</feature>
<comment type="similarity">
    <text evidence="4">Belongs to the glucosamine/galactosamine-6-phosphate isomerase family. NagB subfamily.</text>
</comment>
<feature type="site" description="Part of the allosteric site" evidence="4">
    <location>
        <position position="162"/>
    </location>
</feature>
<sequence length="265" mass="27799">MEITIVPDANAVATTAANRIAAVIRARAASDPARPAVLGVATGSSPLGTYAALAERVRSGELDTTGVRAFALDEYVGLDPAHPESYHSVIRRTVTEPLGLDPARVHVPDGAASDLEAACAEYERLIRDAGGVDLQLLGIGANGHIGFNEPTSSFASRTRIKTLAPQTRADNARFFDSPEQVPVHCVTQGLGTILEARRLLLVAQGEAKADAVAQMIEGPLASVCPASALQLHPDAVVVIDRAAASKLRLTDYHEHVQERLPGVGA</sequence>
<evidence type="ECO:0000256" key="1">
    <source>
        <dbReference type="ARBA" id="ARBA00000644"/>
    </source>
</evidence>
<dbReference type="NCBIfam" id="NF001684">
    <property type="entry name" value="PRK00443.1-4"/>
    <property type="match status" value="1"/>
</dbReference>
<feature type="site" description="Part of the allosteric site" evidence="4">
    <location>
        <position position="159"/>
    </location>
</feature>
<dbReference type="InterPro" id="IPR004547">
    <property type="entry name" value="Glucosamine6P_isomerase"/>
</dbReference>